<feature type="compositionally biased region" description="Polar residues" evidence="1">
    <location>
        <begin position="14"/>
        <end position="23"/>
    </location>
</feature>
<reference evidence="2" key="1">
    <citation type="journal article" date="2023" name="IScience">
        <title>Live-bearing cockroach genome reveals convergent evolutionary mechanisms linked to viviparity in insects and beyond.</title>
        <authorList>
            <person name="Fouks B."/>
            <person name="Harrison M.C."/>
            <person name="Mikhailova A.A."/>
            <person name="Marchal E."/>
            <person name="English S."/>
            <person name="Carruthers M."/>
            <person name="Jennings E.C."/>
            <person name="Chiamaka E.L."/>
            <person name="Frigard R.A."/>
            <person name="Pippel M."/>
            <person name="Attardo G.M."/>
            <person name="Benoit J.B."/>
            <person name="Bornberg-Bauer E."/>
            <person name="Tobe S.S."/>
        </authorList>
    </citation>
    <scope>NUCLEOTIDE SEQUENCE</scope>
    <source>
        <strain evidence="2">Stay&amp;Tobe</strain>
    </source>
</reference>
<gene>
    <name evidence="2" type="ORF">L9F63_007192</name>
</gene>
<accession>A0AAD8E3K2</accession>
<feature type="region of interest" description="Disordered" evidence="1">
    <location>
        <begin position="1"/>
        <end position="62"/>
    </location>
</feature>
<dbReference type="AlphaFoldDB" id="A0AAD8E3K2"/>
<proteinExistence type="predicted"/>
<organism evidence="2 3">
    <name type="scientific">Diploptera punctata</name>
    <name type="common">Pacific beetle cockroach</name>
    <dbReference type="NCBI Taxonomy" id="6984"/>
    <lineage>
        <taxon>Eukaryota</taxon>
        <taxon>Metazoa</taxon>
        <taxon>Ecdysozoa</taxon>
        <taxon>Arthropoda</taxon>
        <taxon>Hexapoda</taxon>
        <taxon>Insecta</taxon>
        <taxon>Pterygota</taxon>
        <taxon>Neoptera</taxon>
        <taxon>Polyneoptera</taxon>
        <taxon>Dictyoptera</taxon>
        <taxon>Blattodea</taxon>
        <taxon>Blaberoidea</taxon>
        <taxon>Blaberidae</taxon>
        <taxon>Diplopterinae</taxon>
        <taxon>Diploptera</taxon>
    </lineage>
</organism>
<evidence type="ECO:0000313" key="3">
    <source>
        <dbReference type="Proteomes" id="UP001233999"/>
    </source>
</evidence>
<evidence type="ECO:0000313" key="2">
    <source>
        <dbReference type="EMBL" id="KAJ9575965.1"/>
    </source>
</evidence>
<evidence type="ECO:0000256" key="1">
    <source>
        <dbReference type="SAM" id="MobiDB-lite"/>
    </source>
</evidence>
<dbReference type="EMBL" id="JASPKZ010009812">
    <property type="protein sequence ID" value="KAJ9575965.1"/>
    <property type="molecule type" value="Genomic_DNA"/>
</dbReference>
<dbReference type="Proteomes" id="UP001233999">
    <property type="component" value="Unassembled WGS sequence"/>
</dbReference>
<name>A0AAD8E3K2_DIPPU</name>
<reference evidence="2" key="2">
    <citation type="submission" date="2023-05" db="EMBL/GenBank/DDBJ databases">
        <authorList>
            <person name="Fouks B."/>
        </authorList>
    </citation>
    <scope>NUCLEOTIDE SEQUENCE</scope>
    <source>
        <strain evidence="2">Stay&amp;Tobe</strain>
        <tissue evidence="2">Testes</tissue>
    </source>
</reference>
<protein>
    <submittedName>
        <fullName evidence="2">Uncharacterized protein</fullName>
    </submittedName>
</protein>
<sequence length="93" mass="10643">MESKHRFNVRRVSETSQTPSDNVMQGVPENEMLELEDSPRDLPGVAPNTYPVNNEPKPRRSSLAQLTREDYPVLITTKCHECCEKAVFGRTPW</sequence>
<comment type="caution">
    <text evidence="2">The sequence shown here is derived from an EMBL/GenBank/DDBJ whole genome shotgun (WGS) entry which is preliminary data.</text>
</comment>
<keyword evidence="3" id="KW-1185">Reference proteome</keyword>